<name>A0A2N1MG23_9GLOM</name>
<evidence type="ECO:0000313" key="3">
    <source>
        <dbReference type="Proteomes" id="UP000233469"/>
    </source>
</evidence>
<sequence>MKKTFLLKKITKKAKTDDNTSPLSSPKLDKNNMELDEKNENEYPLSSEPDISSRNNPNDIHKTPIIEGQDTMDTDEHLNKDIAQGSTNTQTISNANNDVNTRNFDIFKEHTSCSDSEFI</sequence>
<feature type="compositionally biased region" description="Basic and acidic residues" evidence="1">
    <location>
        <begin position="27"/>
        <end position="41"/>
    </location>
</feature>
<gene>
    <name evidence="2" type="ORF">RhiirC2_718998</name>
</gene>
<evidence type="ECO:0000313" key="2">
    <source>
        <dbReference type="EMBL" id="PKK60600.1"/>
    </source>
</evidence>
<protein>
    <submittedName>
        <fullName evidence="2">Uncharacterized protein</fullName>
    </submittedName>
</protein>
<feature type="region of interest" description="Disordered" evidence="1">
    <location>
        <begin position="10"/>
        <end position="70"/>
    </location>
</feature>
<organism evidence="2 3">
    <name type="scientific">Rhizophagus irregularis</name>
    <dbReference type="NCBI Taxonomy" id="588596"/>
    <lineage>
        <taxon>Eukaryota</taxon>
        <taxon>Fungi</taxon>
        <taxon>Fungi incertae sedis</taxon>
        <taxon>Mucoromycota</taxon>
        <taxon>Glomeromycotina</taxon>
        <taxon>Glomeromycetes</taxon>
        <taxon>Glomerales</taxon>
        <taxon>Glomeraceae</taxon>
        <taxon>Rhizophagus</taxon>
    </lineage>
</organism>
<proteinExistence type="predicted"/>
<reference evidence="2 3" key="1">
    <citation type="submission" date="2016-04" db="EMBL/GenBank/DDBJ databases">
        <title>Genome analyses suggest a sexual origin of heterokaryosis in a supposedly ancient asexual fungus.</title>
        <authorList>
            <person name="Ropars J."/>
            <person name="Sedzielewska K."/>
            <person name="Noel J."/>
            <person name="Charron P."/>
            <person name="Farinelli L."/>
            <person name="Marton T."/>
            <person name="Kruger M."/>
            <person name="Pelin A."/>
            <person name="Brachmann A."/>
            <person name="Corradi N."/>
        </authorList>
    </citation>
    <scope>NUCLEOTIDE SEQUENCE [LARGE SCALE GENOMIC DNA]</scope>
    <source>
        <strain evidence="2 3">C2</strain>
    </source>
</reference>
<reference evidence="2 3" key="2">
    <citation type="submission" date="2017-10" db="EMBL/GenBank/DDBJ databases">
        <title>Extensive intraspecific genome diversity in a model arbuscular mycorrhizal fungus.</title>
        <authorList>
            <person name="Chen E.C.H."/>
            <person name="Morin E."/>
            <person name="Baudet D."/>
            <person name="Noel J."/>
            <person name="Ndikumana S."/>
            <person name="Charron P."/>
            <person name="St-Onge C."/>
            <person name="Giorgi J."/>
            <person name="Grigoriev I.V."/>
            <person name="Roux C."/>
            <person name="Martin F.M."/>
            <person name="Corradi N."/>
        </authorList>
    </citation>
    <scope>NUCLEOTIDE SEQUENCE [LARGE SCALE GENOMIC DNA]</scope>
    <source>
        <strain evidence="2 3">C2</strain>
    </source>
</reference>
<dbReference type="EMBL" id="LLXL01002534">
    <property type="protein sequence ID" value="PKK60600.1"/>
    <property type="molecule type" value="Genomic_DNA"/>
</dbReference>
<dbReference type="Proteomes" id="UP000233469">
    <property type="component" value="Unassembled WGS sequence"/>
</dbReference>
<comment type="caution">
    <text evidence="2">The sequence shown here is derived from an EMBL/GenBank/DDBJ whole genome shotgun (WGS) entry which is preliminary data.</text>
</comment>
<dbReference type="AlphaFoldDB" id="A0A2N1MG23"/>
<feature type="compositionally biased region" description="Polar residues" evidence="1">
    <location>
        <begin position="49"/>
        <end position="58"/>
    </location>
</feature>
<accession>A0A2N1MG23</accession>
<evidence type="ECO:0000256" key="1">
    <source>
        <dbReference type="SAM" id="MobiDB-lite"/>
    </source>
</evidence>